<comment type="similarity">
    <text evidence="2">Belongs to the glycosyltransferase 41 family. O-GlcNAc transferase subfamily.</text>
</comment>
<dbReference type="Pfam" id="PF13844">
    <property type="entry name" value="Glyco_transf_41"/>
    <property type="match status" value="2"/>
</dbReference>
<dbReference type="VEuPathDB" id="FungiDB:SPRG_19298"/>
<evidence type="ECO:0000256" key="4">
    <source>
        <dbReference type="ARBA" id="ARBA00022676"/>
    </source>
</evidence>
<dbReference type="STRING" id="695850.A0A067CWU1"/>
<comment type="pathway">
    <text evidence="1">Protein modification; protein glycosylation.</text>
</comment>
<dbReference type="EMBL" id="KK583192">
    <property type="protein sequence ID" value="KDO33685.1"/>
    <property type="molecule type" value="Genomic_DNA"/>
</dbReference>
<evidence type="ECO:0000259" key="10">
    <source>
        <dbReference type="Pfam" id="PF13844"/>
    </source>
</evidence>
<dbReference type="PROSITE" id="PS50005">
    <property type="entry name" value="TPR"/>
    <property type="match status" value="2"/>
</dbReference>
<accession>A0A067CWU1</accession>
<dbReference type="InterPro" id="IPR003033">
    <property type="entry name" value="SCP2_sterol-bd_dom"/>
</dbReference>
<feature type="domain" description="O-GlcNAc transferase C-terminal" evidence="10">
    <location>
        <begin position="265"/>
        <end position="489"/>
    </location>
</feature>
<dbReference type="Gene3D" id="3.30.1050.10">
    <property type="entry name" value="SCP2 sterol-binding domain"/>
    <property type="match status" value="2"/>
</dbReference>
<sequence length="905" mass="98180">MADTLASAFALMQAGARGEAQERLIALARIAPQNADVHTALGALAQMDGHVDRAIASYATALSLCGPTEALHGNLGLAHYARQDYKASVEHFRAAIALNPARLPDLAHMLGLALHFLRDDAAAKDMYVAAVAHAPHDAAVRFDYGVTLQALGDIEQAGDAYNRAIALNPAMGSAWLNMASLHLQYGEVNKALRGFEKTLGLPLPIDLWLCATTNYAVALELDGQPLAATKFLKRAHAVLQLKGATTSTLYLHVCEHQIRTWRAIAYWKDYELVWTRFFEMTWQHEIQVGAVSSMMPFTSLLLPLAPEMKRKIAESITRPHVSAEKRLWRATPPVAGARRLHVGYLSYDFNNHPTAHLMEGLFRCHNASSVEVSMLSYGKDDNSSYRRLFPTLVEHFVDLARAGTRAAASVIRDAHVDILIDAQGHTLGQRHDIVAQQPAPIIINYLVFPGTLGAPYVDYLLADVHVAPPEHAHHFVEKLLYVPHSYQVNYFASPVPFSETRRTGRFVFANYNKIDKLEPRVFSVWMQILRRVPRSELWLLAPTSTKTEQLTMRHVHMEAAVYGIPPSRIRFLPRVTKAAHLARQADADLFLDTFVYGAHSTATDAMWGHLPVLTLAGDSFTSRVGISLATNANSVELVVHSAKEFADVADKDWIYDRAMSSAAEVFTIMAAAVADAGEALVKKVNGSIKFDVKGAGMWLINLKAAPGAVTASNAGEKADLTITISEPDFVDLINEKLNPQAAFMKGKIKVKGNMGLAMKLSAVTNATKAYLAKQKKSPAAAAPVAAAPAATSGLKSAALFVGIGEAVKTQGPALVAKVKGTIQFNIAPGGAWFLDLKNGNGSLETGSKPADLTINVSDEDFMAIADGKLNAQQAFMKGKLKVKGNMGLAMKLNIVIDAAKPKAKL</sequence>
<feature type="repeat" description="TPR" evidence="8">
    <location>
        <begin position="138"/>
        <end position="171"/>
    </location>
</feature>
<dbReference type="OrthoDB" id="421121at2759"/>
<protein>
    <recommendedName>
        <fullName evidence="3">protein O-GlcNAc transferase</fullName>
        <ecNumber evidence="3">2.4.1.255</ecNumber>
    </recommendedName>
</protein>
<dbReference type="AlphaFoldDB" id="A0A067CWU1"/>
<dbReference type="InterPro" id="IPR019734">
    <property type="entry name" value="TPR_rpt"/>
</dbReference>
<gene>
    <name evidence="11" type="ORF">SPRG_19298</name>
</gene>
<evidence type="ECO:0000256" key="7">
    <source>
        <dbReference type="ARBA" id="ARBA00022803"/>
    </source>
</evidence>
<evidence type="ECO:0000256" key="2">
    <source>
        <dbReference type="ARBA" id="ARBA00005386"/>
    </source>
</evidence>
<feature type="repeat" description="TPR" evidence="8">
    <location>
        <begin position="69"/>
        <end position="102"/>
    </location>
</feature>
<reference evidence="11 12" key="1">
    <citation type="journal article" date="2013" name="PLoS Genet.">
        <title>Distinctive expansion of potential virulence genes in the genome of the oomycete fish pathogen Saprolegnia parasitica.</title>
        <authorList>
            <person name="Jiang R.H."/>
            <person name="de Bruijn I."/>
            <person name="Haas B.J."/>
            <person name="Belmonte R."/>
            <person name="Lobach L."/>
            <person name="Christie J."/>
            <person name="van den Ackerveken G."/>
            <person name="Bottin A."/>
            <person name="Bulone V."/>
            <person name="Diaz-Moreno S.M."/>
            <person name="Dumas B."/>
            <person name="Fan L."/>
            <person name="Gaulin E."/>
            <person name="Govers F."/>
            <person name="Grenville-Briggs L.J."/>
            <person name="Horner N.R."/>
            <person name="Levin J.Z."/>
            <person name="Mammella M."/>
            <person name="Meijer H.J."/>
            <person name="Morris P."/>
            <person name="Nusbaum C."/>
            <person name="Oome S."/>
            <person name="Phillips A.J."/>
            <person name="van Rooyen D."/>
            <person name="Rzeszutek E."/>
            <person name="Saraiva M."/>
            <person name="Secombes C.J."/>
            <person name="Seidl M.F."/>
            <person name="Snel B."/>
            <person name="Stassen J.H."/>
            <person name="Sykes S."/>
            <person name="Tripathy S."/>
            <person name="van den Berg H."/>
            <person name="Vega-Arreguin J.C."/>
            <person name="Wawra S."/>
            <person name="Young S.K."/>
            <person name="Zeng Q."/>
            <person name="Dieguez-Uribeondo J."/>
            <person name="Russ C."/>
            <person name="Tyler B.M."/>
            <person name="van West P."/>
        </authorList>
    </citation>
    <scope>NUCLEOTIDE SEQUENCE [LARGE SCALE GENOMIC DNA]</scope>
    <source>
        <strain evidence="11 12">CBS 223.65</strain>
    </source>
</reference>
<evidence type="ECO:0000313" key="11">
    <source>
        <dbReference type="EMBL" id="KDO33685.1"/>
    </source>
</evidence>
<evidence type="ECO:0000256" key="3">
    <source>
        <dbReference type="ARBA" id="ARBA00011970"/>
    </source>
</evidence>
<dbReference type="Proteomes" id="UP000030745">
    <property type="component" value="Unassembled WGS sequence"/>
</dbReference>
<keyword evidence="6" id="KW-0677">Repeat</keyword>
<keyword evidence="4" id="KW-0328">Glycosyltransferase</keyword>
<evidence type="ECO:0000313" key="12">
    <source>
        <dbReference type="Proteomes" id="UP000030745"/>
    </source>
</evidence>
<feature type="domain" description="O-GlcNAc transferase C-terminal" evidence="10">
    <location>
        <begin position="506"/>
        <end position="651"/>
    </location>
</feature>
<dbReference type="InterPro" id="IPR011990">
    <property type="entry name" value="TPR-like_helical_dom_sf"/>
</dbReference>
<keyword evidence="7 8" id="KW-0802">TPR repeat</keyword>
<keyword evidence="12" id="KW-1185">Reference proteome</keyword>
<evidence type="ECO:0000259" key="9">
    <source>
        <dbReference type="Pfam" id="PF02036"/>
    </source>
</evidence>
<evidence type="ECO:0000256" key="6">
    <source>
        <dbReference type="ARBA" id="ARBA00022737"/>
    </source>
</evidence>
<keyword evidence="5" id="KW-0808">Transferase</keyword>
<name>A0A067CWU1_SAPPC</name>
<dbReference type="Gene3D" id="3.40.50.2000">
    <property type="entry name" value="Glycogen Phosphorylase B"/>
    <property type="match status" value="1"/>
</dbReference>
<feature type="domain" description="SCP2" evidence="9">
    <location>
        <begin position="810"/>
        <end position="894"/>
    </location>
</feature>
<dbReference type="GO" id="GO:0097363">
    <property type="term" value="F:protein O-acetylglucosaminyltransferase activity"/>
    <property type="evidence" value="ECO:0007669"/>
    <property type="project" value="UniProtKB-EC"/>
</dbReference>
<dbReference type="SMART" id="SM00028">
    <property type="entry name" value="TPR"/>
    <property type="match status" value="5"/>
</dbReference>
<dbReference type="SUPFAM" id="SSF55718">
    <property type="entry name" value="SCP-like"/>
    <property type="match status" value="2"/>
</dbReference>
<evidence type="ECO:0000256" key="1">
    <source>
        <dbReference type="ARBA" id="ARBA00004922"/>
    </source>
</evidence>
<dbReference type="GO" id="GO:0006493">
    <property type="term" value="P:protein O-linked glycosylation"/>
    <property type="evidence" value="ECO:0007669"/>
    <property type="project" value="TreeGrafter"/>
</dbReference>
<dbReference type="SUPFAM" id="SSF48452">
    <property type="entry name" value="TPR-like"/>
    <property type="match status" value="1"/>
</dbReference>
<feature type="domain" description="SCP2" evidence="9">
    <location>
        <begin position="676"/>
        <end position="763"/>
    </location>
</feature>
<dbReference type="InterPro" id="IPR029489">
    <property type="entry name" value="OGT/SEC/SPY_C"/>
</dbReference>
<dbReference type="PANTHER" id="PTHR44998">
    <property type="match status" value="1"/>
</dbReference>
<dbReference type="Pfam" id="PF13181">
    <property type="entry name" value="TPR_8"/>
    <property type="match status" value="2"/>
</dbReference>
<dbReference type="InterPro" id="IPR036527">
    <property type="entry name" value="SCP2_sterol-bd_dom_sf"/>
</dbReference>
<evidence type="ECO:0000256" key="5">
    <source>
        <dbReference type="ARBA" id="ARBA00022679"/>
    </source>
</evidence>
<organism evidence="11 12">
    <name type="scientific">Saprolegnia parasitica (strain CBS 223.65)</name>
    <dbReference type="NCBI Taxonomy" id="695850"/>
    <lineage>
        <taxon>Eukaryota</taxon>
        <taxon>Sar</taxon>
        <taxon>Stramenopiles</taxon>
        <taxon>Oomycota</taxon>
        <taxon>Saprolegniomycetes</taxon>
        <taxon>Saprolegniales</taxon>
        <taxon>Saprolegniaceae</taxon>
        <taxon>Saprolegnia</taxon>
    </lineage>
</organism>
<dbReference type="Pfam" id="PF02036">
    <property type="entry name" value="SCP2"/>
    <property type="match status" value="2"/>
</dbReference>
<evidence type="ECO:0000256" key="8">
    <source>
        <dbReference type="PROSITE-ProRule" id="PRU00339"/>
    </source>
</evidence>
<dbReference type="KEGG" id="spar:SPRG_19298"/>
<proteinExistence type="inferred from homology"/>
<dbReference type="Gene3D" id="1.25.40.10">
    <property type="entry name" value="Tetratricopeptide repeat domain"/>
    <property type="match status" value="2"/>
</dbReference>
<dbReference type="EC" id="2.4.1.255" evidence="3"/>
<dbReference type="Gene3D" id="3.40.50.11380">
    <property type="match status" value="1"/>
</dbReference>
<dbReference type="PANTHER" id="PTHR44998:SF1">
    <property type="entry name" value="UDP-N-ACETYLGLUCOSAMINE--PEPTIDE N-ACETYLGLUCOSAMINYLTRANSFERASE 110 KDA SUBUNIT"/>
    <property type="match status" value="1"/>
</dbReference>
<dbReference type="GeneID" id="24140712"/>
<dbReference type="RefSeq" id="XP_012195711.1">
    <property type="nucleotide sequence ID" value="XM_012340321.1"/>
</dbReference>